<name>A0A2A5SPM8_LACLC</name>
<comment type="caution">
    <text evidence="2">The sequence shown here is derived from an EMBL/GenBank/DDBJ whole genome shotgun (WGS) entry which is preliminary data.</text>
</comment>
<proteinExistence type="predicted"/>
<feature type="coiled-coil region" evidence="1">
    <location>
        <begin position="17"/>
        <end position="52"/>
    </location>
</feature>
<reference evidence="2 3" key="1">
    <citation type="submission" date="2014-12" db="EMBL/GenBank/DDBJ databases">
        <title>Draft genome sequences of 10 type strains of Lactococcus.</title>
        <authorList>
            <person name="Sun Z."/>
            <person name="Zhong Z."/>
            <person name="Liu W."/>
            <person name="Zhang W."/>
            <person name="Zhang H."/>
        </authorList>
    </citation>
    <scope>NUCLEOTIDE SEQUENCE [LARGE SCALE GENOMIC DNA]</scope>
    <source>
        <strain evidence="2 3">DSM 21502</strain>
    </source>
</reference>
<evidence type="ECO:0000313" key="3">
    <source>
        <dbReference type="Proteomes" id="UP000218711"/>
    </source>
</evidence>
<evidence type="ECO:0000256" key="1">
    <source>
        <dbReference type="SAM" id="Coils"/>
    </source>
</evidence>
<gene>
    <name evidence="2" type="ORF">RU92_GL001191</name>
</gene>
<sequence>MLLPTAALLLTLSRYRKDDIQRLTDEQKKEEKKEEERNKRIQEETLRKKEAARPYFSVKSFELSVKKLQVFTSDGSPTLNVKVIYSRDREKIYDKGGMENSEIIDLIDEPFDWILLNANSVRGENIYFVFTSDTLTGAHYIEQGKKLTEYSTNDSGYERAIVENYLDFTTVRAEYTKNKLIGNFHDDVSNKKYNEALSKLVIALREEKDISKSEKISLLSLLYLFIDQSRYTIQENFDRYYAKSKSGNFNGIDWSERFMDERQEINSNFLAYYILDILDAFQKNESLILDYILRPIEGFVRDDIVIHDNDSFVIR</sequence>
<keyword evidence="1" id="KW-0175">Coiled coil</keyword>
<evidence type="ECO:0000313" key="2">
    <source>
        <dbReference type="EMBL" id="PCS15863.1"/>
    </source>
</evidence>
<dbReference type="EMBL" id="JXKC01000018">
    <property type="protein sequence ID" value="PCS15863.1"/>
    <property type="molecule type" value="Genomic_DNA"/>
</dbReference>
<organism evidence="2 3">
    <name type="scientific">Lactococcus cremoris subsp. tructae</name>
    <dbReference type="NCBI Taxonomy" id="542833"/>
    <lineage>
        <taxon>Bacteria</taxon>
        <taxon>Bacillati</taxon>
        <taxon>Bacillota</taxon>
        <taxon>Bacilli</taxon>
        <taxon>Lactobacillales</taxon>
        <taxon>Streptococcaceae</taxon>
        <taxon>Lactococcus</taxon>
    </lineage>
</organism>
<accession>A0A2A5SPM8</accession>
<dbReference type="AlphaFoldDB" id="A0A2A5SPM8"/>
<dbReference type="Proteomes" id="UP000218711">
    <property type="component" value="Unassembled WGS sequence"/>
</dbReference>
<protein>
    <submittedName>
        <fullName evidence="2">Uncharacterized protein</fullName>
    </submittedName>
</protein>